<keyword evidence="5" id="KW-1133">Transmembrane helix</keyword>
<dbReference type="PANTHER" id="PTHR34093:SF1">
    <property type="entry name" value="CHLORIDE CHANNEL CLIC-LIKE PROTEIN 1"/>
    <property type="match status" value="1"/>
</dbReference>
<proteinExistence type="inferred from homology"/>
<evidence type="ECO:0000313" key="7">
    <source>
        <dbReference type="EMBL" id="KAK7478036.1"/>
    </source>
</evidence>
<evidence type="ECO:0000256" key="4">
    <source>
        <dbReference type="ARBA" id="ARBA00022692"/>
    </source>
</evidence>
<protein>
    <recommendedName>
        <fullName evidence="3">Chloride channel CLIC-like protein 1</fullName>
    </recommendedName>
</protein>
<dbReference type="GO" id="GO:0016020">
    <property type="term" value="C:membrane"/>
    <property type="evidence" value="ECO:0007669"/>
    <property type="project" value="UniProtKB-SubCell"/>
</dbReference>
<evidence type="ECO:0000256" key="1">
    <source>
        <dbReference type="ARBA" id="ARBA00004141"/>
    </source>
</evidence>
<evidence type="ECO:0000256" key="2">
    <source>
        <dbReference type="ARBA" id="ARBA00005944"/>
    </source>
</evidence>
<comment type="similarity">
    <text evidence="2">Belongs to the chloride channel MCLC family.</text>
</comment>
<organism evidence="7 8">
    <name type="scientific">Batillaria attramentaria</name>
    <dbReference type="NCBI Taxonomy" id="370345"/>
    <lineage>
        <taxon>Eukaryota</taxon>
        <taxon>Metazoa</taxon>
        <taxon>Spiralia</taxon>
        <taxon>Lophotrochozoa</taxon>
        <taxon>Mollusca</taxon>
        <taxon>Gastropoda</taxon>
        <taxon>Caenogastropoda</taxon>
        <taxon>Sorbeoconcha</taxon>
        <taxon>Cerithioidea</taxon>
        <taxon>Batillariidae</taxon>
        <taxon>Batillaria</taxon>
    </lineage>
</organism>
<evidence type="ECO:0000313" key="8">
    <source>
        <dbReference type="Proteomes" id="UP001519460"/>
    </source>
</evidence>
<comment type="subcellular location">
    <subcellularLocation>
        <location evidence="1">Membrane</location>
        <topology evidence="1">Multi-pass membrane protein</topology>
    </subcellularLocation>
</comment>
<feature type="non-terminal residue" evidence="7">
    <location>
        <position position="160"/>
    </location>
</feature>
<dbReference type="EMBL" id="JACVVK020000335">
    <property type="protein sequence ID" value="KAK7478036.1"/>
    <property type="molecule type" value="Genomic_DNA"/>
</dbReference>
<evidence type="ECO:0000256" key="3">
    <source>
        <dbReference type="ARBA" id="ARBA00015571"/>
    </source>
</evidence>
<dbReference type="Proteomes" id="UP001519460">
    <property type="component" value="Unassembled WGS sequence"/>
</dbReference>
<reference evidence="7 8" key="1">
    <citation type="journal article" date="2023" name="Sci. Data">
        <title>Genome assembly of the Korean intertidal mud-creeper Batillaria attramentaria.</title>
        <authorList>
            <person name="Patra A.K."/>
            <person name="Ho P.T."/>
            <person name="Jun S."/>
            <person name="Lee S.J."/>
            <person name="Kim Y."/>
            <person name="Won Y.J."/>
        </authorList>
    </citation>
    <scope>NUCLEOTIDE SEQUENCE [LARGE SCALE GENOMIC DNA]</scope>
    <source>
        <strain evidence="7">Wonlab-2016</strain>
    </source>
</reference>
<name>A0ABD0JTC9_9CAEN</name>
<evidence type="ECO:0000256" key="5">
    <source>
        <dbReference type="ARBA" id="ARBA00022989"/>
    </source>
</evidence>
<keyword evidence="4" id="KW-0812">Transmembrane</keyword>
<gene>
    <name evidence="7" type="ORF">BaRGS_00030712</name>
</gene>
<comment type="caution">
    <text evidence="7">The sequence shown here is derived from an EMBL/GenBank/DDBJ whole genome shotgun (WGS) entry which is preliminary data.</text>
</comment>
<dbReference type="AlphaFoldDB" id="A0ABD0JTC9"/>
<keyword evidence="8" id="KW-1185">Reference proteome</keyword>
<dbReference type="PANTHER" id="PTHR34093">
    <property type="entry name" value="CHLORIDE CHANNEL CLIC-LIKE PROTEIN 1"/>
    <property type="match status" value="1"/>
</dbReference>
<keyword evidence="6" id="KW-0472">Membrane</keyword>
<dbReference type="InterPro" id="IPR009231">
    <property type="entry name" value="Chloride_chnl_CLIC-like"/>
</dbReference>
<evidence type="ECO:0000256" key="6">
    <source>
        <dbReference type="ARBA" id="ARBA00023136"/>
    </source>
</evidence>
<accession>A0ABD0JTC9</accession>
<sequence length="160" mass="17991">MALVSKVQKCQLLSFVALVLLLFLTASYFKTKIDQLSVGCSSKEARTDLPIFTKIAGWLKTFFTHFVDNPVTDSTDDGPDLAFCISVPWEFLRLYQKAIGDRAAVASVGLPAECQPAALSLLQTLRMWLSQQLAWSHGNPCDRYYYAVFVDPLWEITPFM</sequence>